<dbReference type="SUPFAM" id="SSF160719">
    <property type="entry name" value="gpW/gp25-like"/>
    <property type="match status" value="1"/>
</dbReference>
<comment type="caution">
    <text evidence="1">The sequence shown here is derived from an EMBL/GenBank/DDBJ whole genome shotgun (WGS) entry which is preliminary data.</text>
</comment>
<accession>A0A843ASI8</accession>
<dbReference type="EMBL" id="JADIIL010000014">
    <property type="protein sequence ID" value="MBF4474523.1"/>
    <property type="molecule type" value="Genomic_DNA"/>
</dbReference>
<sequence length="129" mass="14868">MAMVDETIYGTDIKNTWEVGPHGDIKTVSGLKNAEQAVYNRLMTKYDELYKFYDGYGNHDHDVIGETDKAVAENKLKIYTENCLRKEPRVEEIGDIMVTFERDVIIVEVIVKFISENKSSNLVFTLERL</sequence>
<dbReference type="Gene3D" id="3.10.450.40">
    <property type="match status" value="1"/>
</dbReference>
<dbReference type="Proteomes" id="UP000606900">
    <property type="component" value="Unassembled WGS sequence"/>
</dbReference>
<dbReference type="Pfam" id="PF10934">
    <property type="entry name" value="Sheath_initiator"/>
    <property type="match status" value="1"/>
</dbReference>
<protein>
    <submittedName>
        <fullName evidence="1">DUF2634 domain-containing protein</fullName>
    </submittedName>
</protein>
<gene>
    <name evidence="1" type="ORF">ISP06_03500</name>
</gene>
<organism evidence="1 2">
    <name type="scientific">Methanobacterium formicicum</name>
    <dbReference type="NCBI Taxonomy" id="2162"/>
    <lineage>
        <taxon>Archaea</taxon>
        <taxon>Methanobacteriati</taxon>
        <taxon>Methanobacteriota</taxon>
        <taxon>Methanomada group</taxon>
        <taxon>Methanobacteria</taxon>
        <taxon>Methanobacteriales</taxon>
        <taxon>Methanobacteriaceae</taxon>
        <taxon>Methanobacterium</taxon>
    </lineage>
</organism>
<dbReference type="InterPro" id="IPR020288">
    <property type="entry name" value="Sheath_initiator"/>
</dbReference>
<dbReference type="AlphaFoldDB" id="A0A843ASI8"/>
<dbReference type="RefSeq" id="WP_276698521.1">
    <property type="nucleotide sequence ID" value="NZ_JADIIL010000014.1"/>
</dbReference>
<reference evidence="1" key="1">
    <citation type="submission" date="2020-10" db="EMBL/GenBank/DDBJ databases">
        <title>Dehalococcoides mccartyi of a TCE/Cr reducing biochatode.</title>
        <authorList>
            <person name="Matturro B."/>
        </authorList>
    </citation>
    <scope>NUCLEOTIDE SEQUENCE</scope>
    <source>
        <strain evidence="1">Bin2</strain>
    </source>
</reference>
<name>A0A843ASI8_METFO</name>
<evidence type="ECO:0000313" key="1">
    <source>
        <dbReference type="EMBL" id="MBF4474523.1"/>
    </source>
</evidence>
<evidence type="ECO:0000313" key="2">
    <source>
        <dbReference type="Proteomes" id="UP000606900"/>
    </source>
</evidence>
<proteinExistence type="predicted"/>